<dbReference type="InterPro" id="IPR033194">
    <property type="entry name" value="MFAP1"/>
</dbReference>
<dbReference type="OrthoDB" id="1111734at2759"/>
<feature type="region of interest" description="Disordered" evidence="3">
    <location>
        <begin position="173"/>
        <end position="204"/>
    </location>
</feature>
<dbReference type="PANTHER" id="PTHR15327">
    <property type="entry name" value="MICROFIBRIL-ASSOCIATED PROTEIN"/>
    <property type="match status" value="1"/>
</dbReference>
<accession>A0A177B5V5</accession>
<dbReference type="Pfam" id="PF06991">
    <property type="entry name" value="MFAP1"/>
    <property type="match status" value="1"/>
</dbReference>
<evidence type="ECO:0000313" key="5">
    <source>
        <dbReference type="EMBL" id="OAF69023.1"/>
    </source>
</evidence>
<feature type="region of interest" description="Disordered" evidence="3">
    <location>
        <begin position="438"/>
        <end position="461"/>
    </location>
</feature>
<keyword evidence="2" id="KW-0175">Coiled coil</keyword>
<comment type="caution">
    <text evidence="5">The sequence shown here is derived from an EMBL/GenBank/DDBJ whole genome shotgun (WGS) entry which is preliminary data.</text>
</comment>
<protein>
    <submittedName>
        <fullName evidence="5">Microfibrillar-associated protein 1</fullName>
    </submittedName>
</protein>
<evidence type="ECO:0000313" key="6">
    <source>
        <dbReference type="Proteomes" id="UP000078046"/>
    </source>
</evidence>
<feature type="coiled-coil region" evidence="2">
    <location>
        <begin position="302"/>
        <end position="329"/>
    </location>
</feature>
<evidence type="ECO:0000256" key="1">
    <source>
        <dbReference type="ARBA" id="ARBA00008155"/>
    </source>
</evidence>
<evidence type="ECO:0000256" key="3">
    <source>
        <dbReference type="SAM" id="MobiDB-lite"/>
    </source>
</evidence>
<evidence type="ECO:0000259" key="4">
    <source>
        <dbReference type="Pfam" id="PF06991"/>
    </source>
</evidence>
<keyword evidence="6" id="KW-1185">Reference proteome</keyword>
<proteinExistence type="inferred from homology"/>
<feature type="compositionally biased region" description="Basic and acidic residues" evidence="3">
    <location>
        <begin position="49"/>
        <end position="62"/>
    </location>
</feature>
<dbReference type="EMBL" id="LWCA01000349">
    <property type="protein sequence ID" value="OAF69023.1"/>
    <property type="molecule type" value="Genomic_DNA"/>
</dbReference>
<dbReference type="InterPro" id="IPR009730">
    <property type="entry name" value="MFAP1_C"/>
</dbReference>
<feature type="domain" description="Micro-fibrillar-associated protein 1 C-terminal" evidence="4">
    <location>
        <begin position="202"/>
        <end position="421"/>
    </location>
</feature>
<gene>
    <name evidence="5" type="ORF">A3Q56_03225</name>
</gene>
<feature type="compositionally biased region" description="Acidic residues" evidence="3">
    <location>
        <begin position="174"/>
        <end position="204"/>
    </location>
</feature>
<sequence>MDSKKDKPIQSTAGAISYRNVKGEVAMKKVKVNRYVAGKRPEYAYGSDESSHYSDQENEDDKKVIKNDSENTTIIQTASFTFTEDVQAARVDRLNRILEEESNDKDFADDPMERIIQHRRNVVCEDDEDMNTGPFVNKNKYIESSDEEEDTDRSITEKRKKKLNIVKEKHVEEELLPIEDEESDEKSEESDLYEEESEYEYEDEIAAPRLKPVFVVKSDRITTLEKEEIEKKEALILEHKKRADRLIKKQTVDQINSDVNNFATEQKANDKNRLLRENEIEALEVLNTDDEDDNMELYEEWKLRELKRIKRHRDELESHQREQADIDKLRSMSETERVMALKQNPRIVTNKAIKGTYKFLQRYFHRGAFYMDSEESVYKRNFAEPTLEDKFDKTVLPAVMQVKNFGRASRTKYTHLVDQDTTDFESAWAAASAQNIKFHSGSGGGTKDSFTRPSQQKRRNR</sequence>
<comment type="similarity">
    <text evidence="1">Belongs to the MFAP1 family.</text>
</comment>
<name>A0A177B5V5_9BILA</name>
<organism evidence="5 6">
    <name type="scientific">Intoshia linei</name>
    <dbReference type="NCBI Taxonomy" id="1819745"/>
    <lineage>
        <taxon>Eukaryota</taxon>
        <taxon>Metazoa</taxon>
        <taxon>Spiralia</taxon>
        <taxon>Lophotrochozoa</taxon>
        <taxon>Mesozoa</taxon>
        <taxon>Orthonectida</taxon>
        <taxon>Rhopaluridae</taxon>
        <taxon>Intoshia</taxon>
    </lineage>
</organism>
<dbReference type="Proteomes" id="UP000078046">
    <property type="component" value="Unassembled WGS sequence"/>
</dbReference>
<feature type="region of interest" description="Disordered" evidence="3">
    <location>
        <begin position="40"/>
        <end position="62"/>
    </location>
</feature>
<reference evidence="5 6" key="1">
    <citation type="submission" date="2016-04" db="EMBL/GenBank/DDBJ databases">
        <title>The genome of Intoshia linei affirms orthonectids as highly simplified spiralians.</title>
        <authorList>
            <person name="Mikhailov K.V."/>
            <person name="Slusarev G.S."/>
            <person name="Nikitin M.A."/>
            <person name="Logacheva M.D."/>
            <person name="Penin A."/>
            <person name="Aleoshin V."/>
            <person name="Panchin Y.V."/>
        </authorList>
    </citation>
    <scope>NUCLEOTIDE SEQUENCE [LARGE SCALE GENOMIC DNA]</scope>
    <source>
        <strain evidence="5">Intl2013</strain>
        <tissue evidence="5">Whole animal</tissue>
    </source>
</reference>
<evidence type="ECO:0000256" key="2">
    <source>
        <dbReference type="SAM" id="Coils"/>
    </source>
</evidence>
<dbReference type="AlphaFoldDB" id="A0A177B5V5"/>